<dbReference type="InterPro" id="IPR000182">
    <property type="entry name" value="GNAT_dom"/>
</dbReference>
<dbReference type="Pfam" id="PF00583">
    <property type="entry name" value="Acetyltransf_1"/>
    <property type="match status" value="1"/>
</dbReference>
<protein>
    <submittedName>
        <fullName evidence="2">GNAT family N-acetyltransferase</fullName>
    </submittedName>
</protein>
<organism evidence="2">
    <name type="scientific">Flavobacterium sp. WC2429</name>
    <dbReference type="NCBI Taxonomy" id="3234140"/>
    <lineage>
        <taxon>Bacteria</taxon>
        <taxon>Pseudomonadati</taxon>
        <taxon>Bacteroidota</taxon>
        <taxon>Flavobacteriia</taxon>
        <taxon>Flavobacteriales</taxon>
        <taxon>Flavobacteriaceae</taxon>
        <taxon>Flavobacterium</taxon>
    </lineage>
</organism>
<accession>A0AB39WHX9</accession>
<dbReference type="SUPFAM" id="SSF55729">
    <property type="entry name" value="Acyl-CoA N-acyltransferases (Nat)"/>
    <property type="match status" value="1"/>
</dbReference>
<dbReference type="GO" id="GO:0016747">
    <property type="term" value="F:acyltransferase activity, transferring groups other than amino-acyl groups"/>
    <property type="evidence" value="ECO:0007669"/>
    <property type="project" value="InterPro"/>
</dbReference>
<sequence>MQENISKDSIEKWLKGWSLSRELPLPTKFKSGFKVDVGYKKQKIRYVFPNLNEDFIELANSIVEPWSFLKVCARPDALKNLLPPRWVIQPQGYMMTSSRRMIEKSVNLRDEYKIEFEEYNSTSVIKIIAKNGDLAAIGRVVLVDDLAIYDRISTDINHKRKGLATVLMKELEKIALSKEIYKNFLVATEEGKLLYKSLGWELSCLYTSVVIPGN</sequence>
<dbReference type="RefSeq" id="WP_369764949.1">
    <property type="nucleotide sequence ID" value="NZ_CP165627.1"/>
</dbReference>
<dbReference type="Gene3D" id="3.40.630.30">
    <property type="match status" value="1"/>
</dbReference>
<dbReference type="InterPro" id="IPR016181">
    <property type="entry name" value="Acyl_CoA_acyltransferase"/>
</dbReference>
<evidence type="ECO:0000313" key="2">
    <source>
        <dbReference type="EMBL" id="XDV01018.1"/>
    </source>
</evidence>
<feature type="domain" description="N-acetyltransferase" evidence="1">
    <location>
        <begin position="42"/>
        <end position="214"/>
    </location>
</feature>
<reference evidence="2" key="1">
    <citation type="submission" date="2024-07" db="EMBL/GenBank/DDBJ databases">
        <authorList>
            <person name="Biller S.J."/>
        </authorList>
    </citation>
    <scope>NUCLEOTIDE SEQUENCE</scope>
    <source>
        <strain evidence="2">WC2429</strain>
    </source>
</reference>
<dbReference type="EMBL" id="CP165627">
    <property type="protein sequence ID" value="XDV01018.1"/>
    <property type="molecule type" value="Genomic_DNA"/>
</dbReference>
<evidence type="ECO:0000259" key="1">
    <source>
        <dbReference type="PROSITE" id="PS51186"/>
    </source>
</evidence>
<gene>
    <name evidence="2" type="ORF">AB3G32_11845</name>
</gene>
<dbReference type="AlphaFoldDB" id="A0AB39WHX9"/>
<proteinExistence type="predicted"/>
<name>A0AB39WHX9_9FLAO</name>
<dbReference type="PROSITE" id="PS51186">
    <property type="entry name" value="GNAT"/>
    <property type="match status" value="1"/>
</dbReference>